<sequence>MDWLKTWVTTIITLSIFTAVANSMLPNGTIKKYAKYAISILIIPTLLAPILLLIDGNNVAAKIENYSSKLNLNTQDIDLTKFNSAEESTILKVFLKNLNNQCEELLENRYPTKEIKVETFGNITKEKKISIESIIIYIEDKNLVKEIKEVSVDIDKESSKKESDIQEKENIITLISQELKVSPLKITIRSMKEG</sequence>
<reference evidence="2 3" key="1">
    <citation type="submission" date="2010-08" db="EMBL/GenBank/DDBJ databases">
        <title>Complete sequence of Clostridium cellulovorans 743B.</title>
        <authorList>
            <consortium name="US DOE Joint Genome Institute"/>
            <person name="Lucas S."/>
            <person name="Copeland A."/>
            <person name="Lapidus A."/>
            <person name="Cheng J.-F."/>
            <person name="Bruce D."/>
            <person name="Goodwin L."/>
            <person name="Pitluck S."/>
            <person name="Chertkov O."/>
            <person name="Detter J.C."/>
            <person name="Han C."/>
            <person name="Tapia R."/>
            <person name="Land M."/>
            <person name="Hauser L."/>
            <person name="Chang Y.-J."/>
            <person name="Jeffries C."/>
            <person name="Kyrpides N."/>
            <person name="Ivanova N."/>
            <person name="Mikhailova N."/>
            <person name="Hemme C.L."/>
            <person name="Woyke T."/>
        </authorList>
    </citation>
    <scope>NUCLEOTIDE SEQUENCE [LARGE SCALE GENOMIC DNA]</scope>
    <source>
        <strain evidence="3">ATCC 35296 / DSM 3052 / OCM 3 / 743B</strain>
    </source>
</reference>
<evidence type="ECO:0000256" key="1">
    <source>
        <dbReference type="SAM" id="Phobius"/>
    </source>
</evidence>
<name>D9SLF6_CLOC7</name>
<keyword evidence="1" id="KW-0472">Membrane</keyword>
<evidence type="ECO:0000313" key="2">
    <source>
        <dbReference type="EMBL" id="ADL51672.1"/>
    </source>
</evidence>
<feature type="transmembrane region" description="Helical" evidence="1">
    <location>
        <begin position="36"/>
        <end position="54"/>
    </location>
</feature>
<accession>D9SLF6</accession>
<keyword evidence="1" id="KW-1133">Transmembrane helix</keyword>
<organism evidence="2 3">
    <name type="scientific">Clostridium cellulovorans (strain ATCC 35296 / DSM 3052 / OCM 3 / 743B)</name>
    <dbReference type="NCBI Taxonomy" id="573061"/>
    <lineage>
        <taxon>Bacteria</taxon>
        <taxon>Bacillati</taxon>
        <taxon>Bacillota</taxon>
        <taxon>Clostridia</taxon>
        <taxon>Eubacteriales</taxon>
        <taxon>Clostridiaceae</taxon>
        <taxon>Clostridium</taxon>
    </lineage>
</organism>
<dbReference type="Proteomes" id="UP000002730">
    <property type="component" value="Chromosome"/>
</dbReference>
<dbReference type="NCBIfam" id="TIGR02896">
    <property type="entry name" value="spore_III_AF"/>
    <property type="match status" value="1"/>
</dbReference>
<keyword evidence="1" id="KW-0812">Transmembrane</keyword>
<dbReference type="RefSeq" id="WP_010077110.1">
    <property type="nucleotide sequence ID" value="NC_014393.1"/>
</dbReference>
<dbReference type="Pfam" id="PF09581">
    <property type="entry name" value="Spore_III_AF"/>
    <property type="match status" value="1"/>
</dbReference>
<proteinExistence type="predicted"/>
<dbReference type="AlphaFoldDB" id="D9SLF6"/>
<evidence type="ECO:0000313" key="3">
    <source>
        <dbReference type="Proteomes" id="UP000002730"/>
    </source>
</evidence>
<dbReference type="STRING" id="573061.Clocel_1928"/>
<dbReference type="EMBL" id="CP002160">
    <property type="protein sequence ID" value="ADL51672.1"/>
    <property type="molecule type" value="Genomic_DNA"/>
</dbReference>
<gene>
    <name evidence="2" type="ordered locus">Clocel_1928</name>
</gene>
<feature type="transmembrane region" description="Helical" evidence="1">
    <location>
        <begin position="6"/>
        <end position="24"/>
    </location>
</feature>
<dbReference type="HOGENOM" id="CLU_094201_3_0_9"/>
<dbReference type="KEGG" id="ccb:Clocel_1928"/>
<dbReference type="InterPro" id="IPR014245">
    <property type="entry name" value="Spore_III_AF"/>
</dbReference>
<protein>
    <submittedName>
        <fullName evidence="2">Stage III sporulation protein AF</fullName>
    </submittedName>
</protein>
<keyword evidence="3" id="KW-1185">Reference proteome</keyword>
<dbReference type="OrthoDB" id="2375554at2"/>